<comment type="caution">
    <text evidence="2">The sequence shown here is derived from an EMBL/GenBank/DDBJ whole genome shotgun (WGS) entry which is preliminary data.</text>
</comment>
<dbReference type="PANTHER" id="PTHR37331:SF1">
    <property type="entry name" value="YALI0F11671P"/>
    <property type="match status" value="1"/>
</dbReference>
<accession>A0A9N9PSL8</accession>
<dbReference type="AlphaFoldDB" id="A0A9N9PSL8"/>
<keyword evidence="3" id="KW-1185">Reference proteome</keyword>
<reference evidence="2" key="1">
    <citation type="submission" date="2021-07" db="EMBL/GenBank/DDBJ databases">
        <authorList>
            <person name="Durling M."/>
        </authorList>
    </citation>
    <scope>NUCLEOTIDE SEQUENCE</scope>
</reference>
<evidence type="ECO:0000313" key="3">
    <source>
        <dbReference type="Proteomes" id="UP000701801"/>
    </source>
</evidence>
<sequence length="303" mass="32302">MEMVQEEIGFTRASVGLSALLVPGLTSSVPAVASSLPIWASPSSSRHLETKFKISFQTTFSNDISEIIMLINTLRRSNLASPLRRAVRSISTLQSNPHIHVFPKSNGSSYILSFLSTNPPTEHLAIGTTTQLPPTTDSLVENPHFLHLLNEVLKRHAPSDPLVQSQAAAFASTSGSALGSGGMFFPQQQSKGRGVKGDGAGGASSQGGAGGAGRGGWVHVSDARAPPDYGRIAWPEDILGSLEVDGRGEFVKSEEGGGEGLRGNWQSSGSYRVITREGILGLSDYIRERLVDRLREEEKKGVL</sequence>
<protein>
    <submittedName>
        <fullName evidence="2">Uncharacterized protein</fullName>
    </submittedName>
</protein>
<organism evidence="2 3">
    <name type="scientific">Hymenoscyphus albidus</name>
    <dbReference type="NCBI Taxonomy" id="595503"/>
    <lineage>
        <taxon>Eukaryota</taxon>
        <taxon>Fungi</taxon>
        <taxon>Dikarya</taxon>
        <taxon>Ascomycota</taxon>
        <taxon>Pezizomycotina</taxon>
        <taxon>Leotiomycetes</taxon>
        <taxon>Helotiales</taxon>
        <taxon>Helotiaceae</taxon>
        <taxon>Hymenoscyphus</taxon>
    </lineage>
</organism>
<evidence type="ECO:0000313" key="2">
    <source>
        <dbReference type="EMBL" id="CAG8973663.1"/>
    </source>
</evidence>
<dbReference type="EMBL" id="CAJVRM010000077">
    <property type="protein sequence ID" value="CAG8973663.1"/>
    <property type="molecule type" value="Genomic_DNA"/>
</dbReference>
<feature type="region of interest" description="Disordered" evidence="1">
    <location>
        <begin position="181"/>
        <end position="216"/>
    </location>
</feature>
<feature type="compositionally biased region" description="Gly residues" evidence="1">
    <location>
        <begin position="197"/>
        <end position="216"/>
    </location>
</feature>
<proteinExistence type="predicted"/>
<gene>
    <name evidence="2" type="ORF">HYALB_00002229</name>
</gene>
<dbReference type="Proteomes" id="UP000701801">
    <property type="component" value="Unassembled WGS sequence"/>
</dbReference>
<dbReference type="PANTHER" id="PTHR37331">
    <property type="entry name" value="YALI0F11671P"/>
    <property type="match status" value="1"/>
</dbReference>
<name>A0A9N9PSL8_9HELO</name>
<evidence type="ECO:0000256" key="1">
    <source>
        <dbReference type="SAM" id="MobiDB-lite"/>
    </source>
</evidence>
<dbReference type="OrthoDB" id="5397701at2759"/>